<evidence type="ECO:0000256" key="2">
    <source>
        <dbReference type="ARBA" id="ARBA00023125"/>
    </source>
</evidence>
<reference evidence="5 6" key="1">
    <citation type="submission" date="2018-10" db="EMBL/GenBank/DDBJ databases">
        <title>Tessaracoccus antarcticuss sp. nov., isolated from sediment.</title>
        <authorList>
            <person name="Zhou L.Y."/>
            <person name="Du Z.J."/>
        </authorList>
    </citation>
    <scope>NUCLEOTIDE SEQUENCE [LARGE SCALE GENOMIC DNA]</scope>
    <source>
        <strain evidence="5 6">JDX10</strain>
    </source>
</reference>
<dbReference type="GO" id="GO:0003700">
    <property type="term" value="F:DNA-binding transcription factor activity"/>
    <property type="evidence" value="ECO:0007669"/>
    <property type="project" value="InterPro"/>
</dbReference>
<evidence type="ECO:0000313" key="6">
    <source>
        <dbReference type="Proteomes" id="UP000275256"/>
    </source>
</evidence>
<dbReference type="InterPro" id="IPR036390">
    <property type="entry name" value="WH_DNA-bd_sf"/>
</dbReference>
<dbReference type="PROSITE" id="PS50949">
    <property type="entry name" value="HTH_GNTR"/>
    <property type="match status" value="1"/>
</dbReference>
<dbReference type="SUPFAM" id="SSF46785">
    <property type="entry name" value="Winged helix' DNA-binding domain"/>
    <property type="match status" value="1"/>
</dbReference>
<evidence type="ECO:0000256" key="3">
    <source>
        <dbReference type="ARBA" id="ARBA00023163"/>
    </source>
</evidence>
<keyword evidence="2" id="KW-0238">DNA-binding</keyword>
<dbReference type="Gene3D" id="1.10.10.10">
    <property type="entry name" value="Winged helix-like DNA-binding domain superfamily/Winged helix DNA-binding domain"/>
    <property type="match status" value="1"/>
</dbReference>
<dbReference type="SUPFAM" id="SSF48008">
    <property type="entry name" value="GntR ligand-binding domain-like"/>
    <property type="match status" value="1"/>
</dbReference>
<dbReference type="InterPro" id="IPR036388">
    <property type="entry name" value="WH-like_DNA-bd_sf"/>
</dbReference>
<name>A0A3M0G8Y0_9ACTN</name>
<sequence length="238" mass="26037">MVGRSGAVAVSPSGARDALRPGDVQMSLVDVSKDYIRARITAGEFPPGFRLKERELSAELGISRIPIREAVRDLSTEGFVTLLPRRGAVVSELVPEDLDDIFEVRMALEVTECGLAAQRASGEEISRMLGHVSAANDAVARGDRDAVNAANGDFHDVLVEMGHNPVLAQVLEPLRNRIQWLLRQNRDVGAICREHEEIAEAIADRDVERARRLAAVHVETSRRVATEVLFGQQEESSA</sequence>
<gene>
    <name evidence="5" type="ORF">EAX62_01565</name>
</gene>
<organism evidence="5 6">
    <name type="scientific">Tessaracoccus antarcticus</name>
    <dbReference type="NCBI Taxonomy" id="2479848"/>
    <lineage>
        <taxon>Bacteria</taxon>
        <taxon>Bacillati</taxon>
        <taxon>Actinomycetota</taxon>
        <taxon>Actinomycetes</taxon>
        <taxon>Propionibacteriales</taxon>
        <taxon>Propionibacteriaceae</taxon>
        <taxon>Tessaracoccus</taxon>
    </lineage>
</organism>
<dbReference type="SMART" id="SM00895">
    <property type="entry name" value="FCD"/>
    <property type="match status" value="1"/>
</dbReference>
<comment type="caution">
    <text evidence="5">The sequence shown here is derived from an EMBL/GenBank/DDBJ whole genome shotgun (WGS) entry which is preliminary data.</text>
</comment>
<feature type="domain" description="HTH gntR-type" evidence="4">
    <location>
        <begin position="26"/>
        <end position="93"/>
    </location>
</feature>
<keyword evidence="3" id="KW-0804">Transcription</keyword>
<dbReference type="PRINTS" id="PR00035">
    <property type="entry name" value="HTHGNTR"/>
</dbReference>
<dbReference type="PANTHER" id="PTHR43537">
    <property type="entry name" value="TRANSCRIPTIONAL REGULATOR, GNTR FAMILY"/>
    <property type="match status" value="1"/>
</dbReference>
<dbReference type="Proteomes" id="UP000275256">
    <property type="component" value="Unassembled WGS sequence"/>
</dbReference>
<dbReference type="SMART" id="SM00345">
    <property type="entry name" value="HTH_GNTR"/>
    <property type="match status" value="1"/>
</dbReference>
<dbReference type="InterPro" id="IPR000524">
    <property type="entry name" value="Tscrpt_reg_HTH_GntR"/>
</dbReference>
<evidence type="ECO:0000256" key="1">
    <source>
        <dbReference type="ARBA" id="ARBA00023015"/>
    </source>
</evidence>
<dbReference type="GO" id="GO:0003677">
    <property type="term" value="F:DNA binding"/>
    <property type="evidence" value="ECO:0007669"/>
    <property type="project" value="UniProtKB-KW"/>
</dbReference>
<evidence type="ECO:0000313" key="5">
    <source>
        <dbReference type="EMBL" id="RMB61374.1"/>
    </source>
</evidence>
<dbReference type="AlphaFoldDB" id="A0A3M0G8Y0"/>
<dbReference type="PANTHER" id="PTHR43537:SF24">
    <property type="entry name" value="GLUCONATE OPERON TRANSCRIPTIONAL REPRESSOR"/>
    <property type="match status" value="1"/>
</dbReference>
<dbReference type="InterPro" id="IPR011711">
    <property type="entry name" value="GntR_C"/>
</dbReference>
<dbReference type="CDD" id="cd07377">
    <property type="entry name" value="WHTH_GntR"/>
    <property type="match status" value="1"/>
</dbReference>
<keyword evidence="1" id="KW-0805">Transcription regulation</keyword>
<protein>
    <submittedName>
        <fullName evidence="5">GntR family transcriptional regulator</fullName>
    </submittedName>
</protein>
<dbReference type="Pfam" id="PF00392">
    <property type="entry name" value="GntR"/>
    <property type="match status" value="1"/>
</dbReference>
<evidence type="ECO:0000259" key="4">
    <source>
        <dbReference type="PROSITE" id="PS50949"/>
    </source>
</evidence>
<dbReference type="EMBL" id="REFW01000001">
    <property type="protein sequence ID" value="RMB61374.1"/>
    <property type="molecule type" value="Genomic_DNA"/>
</dbReference>
<dbReference type="Gene3D" id="1.20.120.530">
    <property type="entry name" value="GntR ligand-binding domain-like"/>
    <property type="match status" value="1"/>
</dbReference>
<proteinExistence type="predicted"/>
<dbReference type="InterPro" id="IPR008920">
    <property type="entry name" value="TF_FadR/GntR_C"/>
</dbReference>
<dbReference type="Pfam" id="PF07729">
    <property type="entry name" value="FCD"/>
    <property type="match status" value="1"/>
</dbReference>
<accession>A0A3M0G8Y0</accession>
<keyword evidence="6" id="KW-1185">Reference proteome</keyword>